<accession>A0A3B6V8B6</accession>
<comment type="similarity">
    <text evidence="1">Belongs to the type-I restriction system S methylase family.</text>
</comment>
<dbReference type="CDD" id="cd17278">
    <property type="entry name" value="RMtype1_S_LdeBORF1052P-TRD2-CR2"/>
    <property type="match status" value="1"/>
</dbReference>
<dbReference type="RefSeq" id="WP_012669954.1">
    <property type="nucleotide sequence ID" value="NC_012225.1"/>
</dbReference>
<keyword evidence="3" id="KW-0238">DNA-binding</keyword>
<keyword evidence="2" id="KW-0680">Restriction system</keyword>
<evidence type="ECO:0000256" key="2">
    <source>
        <dbReference type="ARBA" id="ARBA00022747"/>
    </source>
</evidence>
<feature type="domain" description="Type I restriction modification DNA specificity" evidence="5">
    <location>
        <begin position="39"/>
        <end position="210"/>
    </location>
</feature>
<protein>
    <submittedName>
        <fullName evidence="6">Type1 restriction modification enzyme</fullName>
    </submittedName>
</protein>
<name>A0A3B6V8B6_BRAHW</name>
<evidence type="ECO:0000313" key="6">
    <source>
        <dbReference type="EMBL" id="ACN82902.1"/>
    </source>
</evidence>
<dbReference type="InterPro" id="IPR052021">
    <property type="entry name" value="Type-I_RS_S_subunit"/>
</dbReference>
<dbReference type="SUPFAM" id="SSF116734">
    <property type="entry name" value="DNA methylase specificity domain"/>
    <property type="match status" value="2"/>
</dbReference>
<dbReference type="PANTHER" id="PTHR30408:SF12">
    <property type="entry name" value="TYPE I RESTRICTION ENZYME MJAVIII SPECIFICITY SUBUNIT"/>
    <property type="match status" value="1"/>
</dbReference>
<dbReference type="InterPro" id="IPR000055">
    <property type="entry name" value="Restrct_endonuc_typeI_TRD"/>
</dbReference>
<feature type="coiled-coil region" evidence="4">
    <location>
        <begin position="438"/>
        <end position="468"/>
    </location>
</feature>
<dbReference type="STRING" id="565034.BHWA1_00406"/>
<organism evidence="6 7">
    <name type="scientific">Brachyspira hyodysenteriae (strain ATCC 49526 / WA1)</name>
    <dbReference type="NCBI Taxonomy" id="565034"/>
    <lineage>
        <taxon>Bacteria</taxon>
        <taxon>Pseudomonadati</taxon>
        <taxon>Spirochaetota</taxon>
        <taxon>Spirochaetia</taxon>
        <taxon>Brachyspirales</taxon>
        <taxon>Brachyspiraceae</taxon>
        <taxon>Brachyspira</taxon>
    </lineage>
</organism>
<keyword evidence="4" id="KW-0175">Coiled coil</keyword>
<dbReference type="Gene3D" id="3.90.220.20">
    <property type="entry name" value="DNA methylase specificity domains"/>
    <property type="match status" value="2"/>
</dbReference>
<dbReference type="EMBL" id="CP001357">
    <property type="protein sequence ID" value="ACN82902.1"/>
    <property type="molecule type" value="Genomic_DNA"/>
</dbReference>
<dbReference type="Proteomes" id="UP000001803">
    <property type="component" value="Chromosome"/>
</dbReference>
<dbReference type="PANTHER" id="PTHR30408">
    <property type="entry name" value="TYPE-1 RESTRICTION ENZYME ECOKI SPECIFICITY PROTEIN"/>
    <property type="match status" value="1"/>
</dbReference>
<proteinExistence type="inferred from homology"/>
<evidence type="ECO:0000256" key="1">
    <source>
        <dbReference type="ARBA" id="ARBA00010923"/>
    </source>
</evidence>
<dbReference type="AlphaFoldDB" id="A0A3B6V8B6"/>
<evidence type="ECO:0000313" key="7">
    <source>
        <dbReference type="Proteomes" id="UP000001803"/>
    </source>
</evidence>
<keyword evidence="7" id="KW-1185">Reference proteome</keyword>
<sequence length="479" mass="56580">MGLKVYNIDFFEFSKDKLLRCNYKTSITGINIENDIKTSKYNFFKLGEYFDIFSGFAFKSEDYIEDGIPVIRISNISDNFNINNMVFVPDEYLDKYSNFVLKKNDILVSLTGDGKLKSDLVFEDNKYLLNQRVGCLRSIKEVNILFFYYVINYCNLVDKQFYWFSNGKTQLNISPFDFLNIKIPLIDKQKQDEIVSLIEPIENKIKSLKETIIPEQKIINEVFAREFGFDENLYNEFGKGMTAGTQIADNKTFKVFNTDFSDFSKSDIMRFSTRFHNTPTKKLMNILNDIDTIKVKNIIFEYEKGIQPNYNTEGEIHVIKIQNLKNSYIDFNDSEYILEGEYNLISDSKKLKYDDIILCVTGKISLGKIDLYNYEEDAITTVDNFIIRITNYNKLFFVYFFRSILGYFQIERDFTGTTNQIHLRWKEIENFKIPNIPLKKQQEIVDEIDNKIKEQQKINIQIEKERNKIYDIINSYINE</sequence>
<dbReference type="GO" id="GO:0003677">
    <property type="term" value="F:DNA binding"/>
    <property type="evidence" value="ECO:0007669"/>
    <property type="project" value="UniProtKB-KW"/>
</dbReference>
<dbReference type="KEGG" id="bhy:BHWA1_00406"/>
<dbReference type="GO" id="GO:0009307">
    <property type="term" value="P:DNA restriction-modification system"/>
    <property type="evidence" value="ECO:0007669"/>
    <property type="project" value="UniProtKB-KW"/>
</dbReference>
<evidence type="ECO:0000256" key="3">
    <source>
        <dbReference type="ARBA" id="ARBA00023125"/>
    </source>
</evidence>
<gene>
    <name evidence="6" type="ordered locus">BHWA1_00406</name>
</gene>
<dbReference type="Pfam" id="PF01420">
    <property type="entry name" value="Methylase_S"/>
    <property type="match status" value="1"/>
</dbReference>
<evidence type="ECO:0000256" key="4">
    <source>
        <dbReference type="SAM" id="Coils"/>
    </source>
</evidence>
<reference evidence="6 7" key="1">
    <citation type="journal article" date="2009" name="PLoS ONE">
        <title>Genome sequence of the pathogenic intestinal spirochete Brachyspira hyodysenteriae reveals adaptations to its lifestyle in the porcine large intestine.</title>
        <authorList>
            <person name="Bellgard M.I."/>
            <person name="Wanchanthuek P."/>
            <person name="La T."/>
            <person name="Ryan K."/>
            <person name="Moolhuijzen P."/>
            <person name="Albertyn Z."/>
            <person name="Shaban B."/>
            <person name="Motro Y."/>
            <person name="Dunn D.S."/>
            <person name="Schibeci D."/>
            <person name="Hunter A."/>
            <person name="Barrero R."/>
            <person name="Phillips N.D."/>
            <person name="Hampson D.J."/>
        </authorList>
    </citation>
    <scope>NUCLEOTIDE SEQUENCE [LARGE SCALE GENOMIC DNA]</scope>
    <source>
        <strain evidence="7">ATCC 49526 / WA1</strain>
    </source>
</reference>
<evidence type="ECO:0000259" key="5">
    <source>
        <dbReference type="Pfam" id="PF01420"/>
    </source>
</evidence>
<dbReference type="InterPro" id="IPR044946">
    <property type="entry name" value="Restrct_endonuc_typeI_TRD_sf"/>
</dbReference>